<feature type="domain" description="CHAT" evidence="2">
    <location>
        <begin position="64"/>
        <end position="339"/>
    </location>
</feature>
<evidence type="ECO:0000256" key="1">
    <source>
        <dbReference type="SAM" id="Coils"/>
    </source>
</evidence>
<evidence type="ECO:0000259" key="3">
    <source>
        <dbReference type="Pfam" id="PF20703"/>
    </source>
</evidence>
<dbReference type="InterPro" id="IPR024983">
    <property type="entry name" value="CHAT_dom"/>
</dbReference>
<dbReference type="SUPFAM" id="SSF69322">
    <property type="entry name" value="Tricorn protease domain 2"/>
    <property type="match status" value="1"/>
</dbReference>
<accession>A0A8J7Q3N2</accession>
<dbReference type="InterPro" id="IPR027417">
    <property type="entry name" value="P-loop_NTPase"/>
</dbReference>
<dbReference type="Proteomes" id="UP000664417">
    <property type="component" value="Unassembled WGS sequence"/>
</dbReference>
<keyword evidence="1" id="KW-0175">Coiled coil</keyword>
<evidence type="ECO:0000259" key="2">
    <source>
        <dbReference type="Pfam" id="PF12770"/>
    </source>
</evidence>
<name>A0A8J7Q3N2_9BACT</name>
<comment type="caution">
    <text evidence="4">The sequence shown here is derived from an EMBL/GenBank/DDBJ whole genome shotgun (WGS) entry which is preliminary data.</text>
</comment>
<dbReference type="Pfam" id="PF12770">
    <property type="entry name" value="CHAT"/>
    <property type="match status" value="1"/>
</dbReference>
<feature type="domain" description="Novel STAND NTPase 1" evidence="3">
    <location>
        <begin position="543"/>
        <end position="815"/>
    </location>
</feature>
<dbReference type="InterPro" id="IPR015943">
    <property type="entry name" value="WD40/YVTN_repeat-like_dom_sf"/>
</dbReference>
<reference evidence="4" key="1">
    <citation type="submission" date="2021-03" db="EMBL/GenBank/DDBJ databases">
        <authorList>
            <person name="Wang G."/>
        </authorList>
    </citation>
    <scope>NUCLEOTIDE SEQUENCE</scope>
    <source>
        <strain evidence="4">KCTC 12899</strain>
    </source>
</reference>
<keyword evidence="5" id="KW-1185">Reference proteome</keyword>
<gene>
    <name evidence="4" type="ORF">J3U88_04720</name>
</gene>
<dbReference type="InterPro" id="IPR025662">
    <property type="entry name" value="Sigma_54_int_dom_ATP-bd_1"/>
</dbReference>
<proteinExistence type="predicted"/>
<protein>
    <submittedName>
        <fullName evidence="4">CHAT domain-containing protein</fullName>
    </submittedName>
</protein>
<feature type="domain" description="Novel STAND NTPase 1" evidence="3">
    <location>
        <begin position="461"/>
        <end position="533"/>
    </location>
</feature>
<dbReference type="Pfam" id="PF20703">
    <property type="entry name" value="nSTAND1"/>
    <property type="match status" value="2"/>
</dbReference>
<dbReference type="Gene3D" id="2.130.10.10">
    <property type="entry name" value="YVTN repeat-like/Quinoprotein amine dehydrogenase"/>
    <property type="match status" value="1"/>
</dbReference>
<dbReference type="PROSITE" id="PS00675">
    <property type="entry name" value="SIGMA54_INTERACT_1"/>
    <property type="match status" value="1"/>
</dbReference>
<dbReference type="SUPFAM" id="SSF52540">
    <property type="entry name" value="P-loop containing nucleoside triphosphate hydrolases"/>
    <property type="match status" value="1"/>
</dbReference>
<sequence>MNSGLIPSTPGLPKPQIMLDWSHRRNTCYELQITYQTVHPRNWQAEVTFDFKALTSVAHDPEAYGLALARMLWGSELADAWALVRGDDQPFRLTCAPCDDELQALHWHWLRLPRGAVSRSPSVPRQATLTTWPFSALDERIAYAVRLPTNQPPPKKQLAKSDLHLALVAAVPGAGSSDALAALLPEEHPYPVTVLDSRAADAEALPSLENLARVLSQEKPTVLHLTAHGRVKAKTGETQLELVGPDGQPERVSDQAFIDILAVCPERPHLIVLAACHGADARAPSATPSNATPFQGLATRLVKELGIPWVIAAKGPLDMVLAERLFSRFYPALFQSGDIPTAFAKLFAGAGDVEDRLAPVVLCRTHEPLFRDDPRRLGRAAWRRGLERLMPALEGRIPEKKRNQWVTRIKEHLAQNLEGDPNPEDAFFVAVSAFYQRVFGADFRAMARGEAIPPDSFTGNPFTGLAAFDDTNANAFFGRAQEVLELCRVLESLGVLLVHGDSGSGKSSLLQAGLLPELRKRYPDLSILRIRPNEYYEIPTGAHATIIVDHLEQLWGHPGSNEAADVWLKDLLRQSNTQEGQRCWVIGMVRQNDVGRLLGLDIEQNRIKNALHLLKPLQGKALLQAVCAQAGTAGLLLEDRLKDALEREMEDAACMPHVQLLGARLVERREGLWLTFEAYEQLGRLANIIGNEAERVFSTMTRQEQEICGFILSRLVQIASFENERPKQFLLHHATLPELCPDQVKNETVVVLVDNLVNARLLVCSAHGLIALGHEAMVRHWPRLQMMLYDFAECAKQCRLLQPRVQVWLEEDKNEAFLQIGDHELSSIDDLVAKHHFAITGNERDFIEAGRRRLEKEAKEKKEQQASISRLNRYLIVAFLILFFGFGAYFQKAEQEHLVRSRKLARDAHIAADKGDYQDSLRAALDAAELETHFLFTPTVPEVDVALFRALAGHRPFVTLTQHDEPVRGVAAAGDWVASWGKKTLRLTHIDGERAHVVTAHKSRFHEHVLFSPSGDRLLVVSNRGEAVVYQSDAVQRAFTLGDGGAKLVAAVFSQDGEQIVTADKKGRLARWHGRTGALLQETEHQGRFDQIALHPREPLVLFSDMGAGLYLWRPDEAVVATLRSARSGKNGKSLRHIEWDPVGRNALFLDGRNRLFRQAVWPRLSKQPVKMEDAVSLFRVDPGRQQTAVLGMDYRLSVFDGETRNLSTKATTLPARGEAATRGIAANDGTFTDRGLSWAALYRNRPVMIWHIDSGLPVFQTPPSMQPRHFAVADGAVIVADVANRVHRFPRGSIAFSIPEAEAADAPLRLVLGQASLAEHEAVPAEQGHLVGGLRFFREGKKGSGLPEQWRSVFTRNKAGAILPEARVFLGLNDRAALVTVPGTSACAQLWFAHRERQNPRTMFDLPPARYRFARGSDARLHVLHPHGLTYVVTPQTRDRLVEAAAGRLGGPLGVVAGAQ</sequence>
<feature type="coiled-coil region" evidence="1">
    <location>
        <begin position="844"/>
        <end position="871"/>
    </location>
</feature>
<dbReference type="RefSeq" id="WP_207857186.1">
    <property type="nucleotide sequence ID" value="NZ_JAFREP010000003.1"/>
</dbReference>
<evidence type="ECO:0000313" key="5">
    <source>
        <dbReference type="Proteomes" id="UP000664417"/>
    </source>
</evidence>
<dbReference type="InterPro" id="IPR049052">
    <property type="entry name" value="nSTAND1"/>
</dbReference>
<dbReference type="EMBL" id="JAFREP010000003">
    <property type="protein sequence ID" value="MBO1317754.1"/>
    <property type="molecule type" value="Genomic_DNA"/>
</dbReference>
<evidence type="ECO:0000313" key="4">
    <source>
        <dbReference type="EMBL" id="MBO1317754.1"/>
    </source>
</evidence>
<organism evidence="4 5">
    <name type="scientific">Acanthopleuribacter pedis</name>
    <dbReference type="NCBI Taxonomy" id="442870"/>
    <lineage>
        <taxon>Bacteria</taxon>
        <taxon>Pseudomonadati</taxon>
        <taxon>Acidobacteriota</taxon>
        <taxon>Holophagae</taxon>
        <taxon>Acanthopleuribacterales</taxon>
        <taxon>Acanthopleuribacteraceae</taxon>
        <taxon>Acanthopleuribacter</taxon>
    </lineage>
</organism>